<proteinExistence type="predicted"/>
<feature type="transmembrane region" description="Helical" evidence="1">
    <location>
        <begin position="7"/>
        <end position="26"/>
    </location>
</feature>
<dbReference type="EMBL" id="CP043329">
    <property type="protein sequence ID" value="QEK50991.1"/>
    <property type="molecule type" value="Genomic_DNA"/>
</dbReference>
<dbReference type="KEGG" id="pej:FYC62_04365"/>
<reference evidence="2 3" key="1">
    <citation type="submission" date="2019-08" db="EMBL/GenBank/DDBJ databases">
        <title>Pedobacter sp. nov., isolated from Han river, South Korea.</title>
        <authorList>
            <person name="Lee D.-H."/>
            <person name="Kim Y.-S."/>
            <person name="Hwang E.-M."/>
            <person name="Le Tran T.C."/>
            <person name="Cha C.-J."/>
        </authorList>
    </citation>
    <scope>NUCLEOTIDE SEQUENCE [LARGE SCALE GENOMIC DNA]</scope>
    <source>
        <strain evidence="2 3">CJ43</strain>
    </source>
</reference>
<sequence>MSNKSKKIFLALSIVVPFLLYCVFYYSKMISNAPYKYSEFTSITLKAGLGKNYEKTFNSKTQDFQYVNVNDSLVKTKVRLNKDDLLFLHRKAAELGFWDWPEQMIGDETGKSPRYYLEYEYERKKKFIEIDADYNENTKLRDAALQLVKTVDQAILDAQDREIKVK</sequence>
<keyword evidence="1" id="KW-1133">Transmembrane helix</keyword>
<dbReference type="Proteomes" id="UP000323653">
    <property type="component" value="Chromosome"/>
</dbReference>
<dbReference type="RefSeq" id="WP_052176946.1">
    <property type="nucleotide sequence ID" value="NZ_CP043329.1"/>
</dbReference>
<protein>
    <submittedName>
        <fullName evidence="2">Uncharacterized protein</fullName>
    </submittedName>
</protein>
<evidence type="ECO:0000313" key="2">
    <source>
        <dbReference type="EMBL" id="QEK50991.1"/>
    </source>
</evidence>
<name>A0A5C0VH75_9SPHI</name>
<gene>
    <name evidence="2" type="ORF">FYC62_04365</name>
</gene>
<keyword evidence="3" id="KW-1185">Reference proteome</keyword>
<dbReference type="AlphaFoldDB" id="A0A5C0VH75"/>
<keyword evidence="1" id="KW-0472">Membrane</keyword>
<organism evidence="2 3">
    <name type="scientific">Pedobacter aquae</name>
    <dbReference type="NCBI Taxonomy" id="2605747"/>
    <lineage>
        <taxon>Bacteria</taxon>
        <taxon>Pseudomonadati</taxon>
        <taxon>Bacteroidota</taxon>
        <taxon>Sphingobacteriia</taxon>
        <taxon>Sphingobacteriales</taxon>
        <taxon>Sphingobacteriaceae</taxon>
        <taxon>Pedobacter</taxon>
    </lineage>
</organism>
<evidence type="ECO:0000256" key="1">
    <source>
        <dbReference type="SAM" id="Phobius"/>
    </source>
</evidence>
<accession>A0A5C0VH75</accession>
<keyword evidence="1" id="KW-0812">Transmembrane</keyword>
<evidence type="ECO:0000313" key="3">
    <source>
        <dbReference type="Proteomes" id="UP000323653"/>
    </source>
</evidence>